<feature type="region of interest" description="Disordered" evidence="1">
    <location>
        <begin position="198"/>
        <end position="217"/>
    </location>
</feature>
<comment type="caution">
    <text evidence="2">The sequence shown here is derived from an EMBL/GenBank/DDBJ whole genome shotgun (WGS) entry which is preliminary data.</text>
</comment>
<organism evidence="2 3">
    <name type="scientific">Heterodera trifolii</name>
    <dbReference type="NCBI Taxonomy" id="157864"/>
    <lineage>
        <taxon>Eukaryota</taxon>
        <taxon>Metazoa</taxon>
        <taxon>Ecdysozoa</taxon>
        <taxon>Nematoda</taxon>
        <taxon>Chromadorea</taxon>
        <taxon>Rhabditida</taxon>
        <taxon>Tylenchina</taxon>
        <taxon>Tylenchomorpha</taxon>
        <taxon>Tylenchoidea</taxon>
        <taxon>Heteroderidae</taxon>
        <taxon>Heteroderinae</taxon>
        <taxon>Heterodera</taxon>
    </lineage>
</organism>
<evidence type="ECO:0008006" key="4">
    <source>
        <dbReference type="Google" id="ProtNLM"/>
    </source>
</evidence>
<dbReference type="Proteomes" id="UP001620626">
    <property type="component" value="Unassembled WGS sequence"/>
</dbReference>
<protein>
    <recommendedName>
        <fullName evidence="4">Regulatory protein zeste</fullName>
    </recommendedName>
</protein>
<evidence type="ECO:0000313" key="3">
    <source>
        <dbReference type="Proteomes" id="UP001620626"/>
    </source>
</evidence>
<feature type="region of interest" description="Disordered" evidence="1">
    <location>
        <begin position="234"/>
        <end position="254"/>
    </location>
</feature>
<reference evidence="2 3" key="1">
    <citation type="submission" date="2024-10" db="EMBL/GenBank/DDBJ databases">
        <authorList>
            <person name="Kim D."/>
        </authorList>
    </citation>
    <scope>NUCLEOTIDE SEQUENCE [LARGE SCALE GENOMIC DNA]</scope>
    <source>
        <strain evidence="2">BH-2024</strain>
    </source>
</reference>
<name>A0ABD2LD21_9BILA</name>
<evidence type="ECO:0000313" key="2">
    <source>
        <dbReference type="EMBL" id="KAL3113038.1"/>
    </source>
</evidence>
<gene>
    <name evidence="2" type="ORF">niasHT_013503</name>
</gene>
<feature type="compositionally biased region" description="Polar residues" evidence="1">
    <location>
        <begin position="238"/>
        <end position="250"/>
    </location>
</feature>
<proteinExistence type="predicted"/>
<dbReference type="AlphaFoldDB" id="A0ABD2LD21"/>
<keyword evidence="3" id="KW-1185">Reference proteome</keyword>
<dbReference type="EMBL" id="JBICBT010000458">
    <property type="protein sequence ID" value="KAL3113038.1"/>
    <property type="molecule type" value="Genomic_DNA"/>
</dbReference>
<evidence type="ECO:0000256" key="1">
    <source>
        <dbReference type="SAM" id="MobiDB-lite"/>
    </source>
</evidence>
<accession>A0ABD2LD21</accession>
<sequence>MCSHRLAIAKLVRDYKDPLFSPVSSQISRQNKQELWEFIRQQAVAQGAVQYARKSWKEIRDSVWAPIRRDTMAKVNKARMVGEDTVVYTEIDRVVLEIIGSTCTDSNGEEVTGAMLALISPNESASTAQPTEDGAAEGLNISALVAELAGDAVMAGGTEFKPYSSTISQMIGGFDQFTAALKSGGAQTDHFQQQLGFNGAATTKSTPKGAENQKAPKRRALDLASCVDSPLFLHPPALSSSPSKGNSLTDSELERETKQLRVEQMRLQNLLLQEQIEEKRLQNQMLKMELRKRHREEEAMAER</sequence>